<dbReference type="PANTHER" id="PTHR46306:SF1">
    <property type="entry name" value="BTB_POZ DOMAIN-CONTAINING PROTEIN 9"/>
    <property type="match status" value="1"/>
</dbReference>
<protein>
    <submittedName>
        <fullName evidence="2">BTB/POZ protein</fullName>
    </submittedName>
</protein>
<dbReference type="SMART" id="SM00225">
    <property type="entry name" value="BTB"/>
    <property type="match status" value="1"/>
</dbReference>
<evidence type="ECO:0000259" key="1">
    <source>
        <dbReference type="PROSITE" id="PS50097"/>
    </source>
</evidence>
<dbReference type="OrthoDB" id="2320392at2759"/>
<evidence type="ECO:0000313" key="2">
    <source>
        <dbReference type="EMBL" id="RIA82004.1"/>
    </source>
</evidence>
<evidence type="ECO:0000313" key="3">
    <source>
        <dbReference type="Proteomes" id="UP000265703"/>
    </source>
</evidence>
<dbReference type="InterPro" id="IPR052407">
    <property type="entry name" value="BTB_POZ_domain_cont_9"/>
</dbReference>
<dbReference type="InterPro" id="IPR011333">
    <property type="entry name" value="SKP1/BTB/POZ_sf"/>
</dbReference>
<proteinExistence type="predicted"/>
<dbReference type="Proteomes" id="UP000265703">
    <property type="component" value="Unassembled WGS sequence"/>
</dbReference>
<dbReference type="EMBL" id="QKYT01000715">
    <property type="protein sequence ID" value="RIA82004.1"/>
    <property type="molecule type" value="Genomic_DNA"/>
</dbReference>
<dbReference type="Gene3D" id="3.30.710.10">
    <property type="entry name" value="Potassium Channel Kv1.1, Chain A"/>
    <property type="match status" value="1"/>
</dbReference>
<dbReference type="PROSITE" id="PS50097">
    <property type="entry name" value="BTB"/>
    <property type="match status" value="1"/>
</dbReference>
<sequence>MARGYSLEQDLALLVNNQKYSDVEIICEDEKILYGSRAILAARSELFDGLLYSGMKESYEKQISFPTINSSIMKIILEYIYTGSIKEESLTEENIIETFYAADYLHLLSLQDYIIKFLKNILEKDNKNNCLPELLSKVVKTIQSTEVNNVLLNFLVESVAIIPLNTIEFGRLSIAGLQHLLSYTHEKEKPFKTTEYEVFRYSAILVAKQVSNDAYKSLMERLPISEQIEKSDKDKFINDHQKIAKELEPLINFIDFRKINGQILVNMIEPLKIVQDEIIANVYRDKIQFDRSNLKSPKESYLTCYL</sequence>
<dbReference type="Pfam" id="PF00651">
    <property type="entry name" value="BTB"/>
    <property type="match status" value="1"/>
</dbReference>
<reference evidence="2 3" key="1">
    <citation type="submission" date="2018-06" db="EMBL/GenBank/DDBJ databases">
        <title>Comparative genomics reveals the genomic features of Rhizophagus irregularis, R. cerebriforme, R. diaphanum and Gigaspora rosea, and their symbiotic lifestyle signature.</title>
        <authorList>
            <person name="Morin E."/>
            <person name="San Clemente H."/>
            <person name="Chen E.C.H."/>
            <person name="De La Providencia I."/>
            <person name="Hainaut M."/>
            <person name="Kuo A."/>
            <person name="Kohler A."/>
            <person name="Murat C."/>
            <person name="Tang N."/>
            <person name="Roy S."/>
            <person name="Loubradou J."/>
            <person name="Henrissat B."/>
            <person name="Grigoriev I.V."/>
            <person name="Corradi N."/>
            <person name="Roux C."/>
            <person name="Martin F.M."/>
        </authorList>
    </citation>
    <scope>NUCLEOTIDE SEQUENCE [LARGE SCALE GENOMIC DNA]</scope>
    <source>
        <strain evidence="2 3">DAOM 227022</strain>
    </source>
</reference>
<accession>A0A397SHP0</accession>
<dbReference type="SUPFAM" id="SSF54695">
    <property type="entry name" value="POZ domain"/>
    <property type="match status" value="1"/>
</dbReference>
<feature type="domain" description="BTB" evidence="1">
    <location>
        <begin position="21"/>
        <end position="89"/>
    </location>
</feature>
<comment type="caution">
    <text evidence="2">The sequence shown here is derived from an EMBL/GenBank/DDBJ whole genome shotgun (WGS) entry which is preliminary data.</text>
</comment>
<dbReference type="AlphaFoldDB" id="A0A397SHP0"/>
<gene>
    <name evidence="2" type="ORF">C1645_744104</name>
</gene>
<organism evidence="2 3">
    <name type="scientific">Glomus cerebriforme</name>
    <dbReference type="NCBI Taxonomy" id="658196"/>
    <lineage>
        <taxon>Eukaryota</taxon>
        <taxon>Fungi</taxon>
        <taxon>Fungi incertae sedis</taxon>
        <taxon>Mucoromycota</taxon>
        <taxon>Glomeromycotina</taxon>
        <taxon>Glomeromycetes</taxon>
        <taxon>Glomerales</taxon>
        <taxon>Glomeraceae</taxon>
        <taxon>Glomus</taxon>
    </lineage>
</organism>
<dbReference type="InterPro" id="IPR000210">
    <property type="entry name" value="BTB/POZ_dom"/>
</dbReference>
<name>A0A397SHP0_9GLOM</name>
<dbReference type="GO" id="GO:0005737">
    <property type="term" value="C:cytoplasm"/>
    <property type="evidence" value="ECO:0007669"/>
    <property type="project" value="TreeGrafter"/>
</dbReference>
<dbReference type="PANTHER" id="PTHR46306">
    <property type="entry name" value="BTB/POZ DOMAIN-CONTAINING PROTEIN 9"/>
    <property type="match status" value="1"/>
</dbReference>
<keyword evidence="3" id="KW-1185">Reference proteome</keyword>